<feature type="domain" description="Tetrapyrrole methylase" evidence="9">
    <location>
        <begin position="10"/>
        <end position="219"/>
    </location>
</feature>
<keyword evidence="11" id="KW-1185">Reference proteome</keyword>
<dbReference type="PROSITE" id="PS00840">
    <property type="entry name" value="SUMT_2"/>
    <property type="match status" value="1"/>
</dbReference>
<keyword evidence="6" id="KW-0627">Porphyrin biosynthesis</keyword>
<dbReference type="InterPro" id="IPR006366">
    <property type="entry name" value="CobA/CysG_C"/>
</dbReference>
<dbReference type="CDD" id="cd11642">
    <property type="entry name" value="SUMT"/>
    <property type="match status" value="1"/>
</dbReference>
<comment type="similarity">
    <text evidence="1 8">Belongs to the precorrin methyltransferase family.</text>
</comment>
<dbReference type="EC" id="2.1.1.107" evidence="2"/>
<keyword evidence="4 8" id="KW-0808">Transferase</keyword>
<dbReference type="InterPro" id="IPR000878">
    <property type="entry name" value="4pyrrol_Mease"/>
</dbReference>
<sequence length="266" mass="27945">MQPDDFAPGTVWLVGAGPGDPEYLTMKAVRLIERADIVFYDALVGPEILNLIPAGTERVPVGKRSGRHSQDQRTIDAMLVAAATADRRVVRLKGGDPSLFGRSNEEMEALRTARCAVHVCPGVTAASAAAASAGVSLSLRGVAREVRFVTAHSRRGAALDLDWHDLARAGATLAFYMGRDAASEISRQLIANGMPGGTPVLIACNVSLPHEMILSTRLDLLGLATRALAATAPTLILVGEAVQAGSDRIGTTMRHATPIVGQSEPP</sequence>
<dbReference type="GO" id="GO:0004851">
    <property type="term" value="F:uroporphyrin-III C-methyltransferase activity"/>
    <property type="evidence" value="ECO:0007669"/>
    <property type="project" value="UniProtKB-EC"/>
</dbReference>
<dbReference type="EMBL" id="JAILXK010000002">
    <property type="protein sequence ID" value="MBY4637551.1"/>
    <property type="molecule type" value="Genomic_DNA"/>
</dbReference>
<accession>A0ABS7MFM2</accession>
<keyword evidence="3 8" id="KW-0489">Methyltransferase</keyword>
<dbReference type="Proteomes" id="UP001166571">
    <property type="component" value="Unassembled WGS sequence"/>
</dbReference>
<keyword evidence="5" id="KW-0949">S-adenosyl-L-methionine</keyword>
<dbReference type="InterPro" id="IPR014776">
    <property type="entry name" value="4pyrrole_Mease_sub2"/>
</dbReference>
<evidence type="ECO:0000256" key="3">
    <source>
        <dbReference type="ARBA" id="ARBA00022603"/>
    </source>
</evidence>
<dbReference type="Gene3D" id="3.40.1010.10">
    <property type="entry name" value="Cobalt-precorrin-4 Transmethylase, Domain 1"/>
    <property type="match status" value="1"/>
</dbReference>
<comment type="pathway">
    <text evidence="7">Porphyrin-containing compound metabolism; siroheme biosynthesis; precorrin-2 from uroporphyrinogen III: step 1/1.</text>
</comment>
<dbReference type="PROSITE" id="PS00839">
    <property type="entry name" value="SUMT_1"/>
    <property type="match status" value="1"/>
</dbReference>
<dbReference type="Pfam" id="PF00590">
    <property type="entry name" value="TP_methylase"/>
    <property type="match status" value="1"/>
</dbReference>
<dbReference type="PANTHER" id="PTHR45790">
    <property type="entry name" value="SIROHEME SYNTHASE-RELATED"/>
    <property type="match status" value="1"/>
</dbReference>
<evidence type="ECO:0000256" key="1">
    <source>
        <dbReference type="ARBA" id="ARBA00005879"/>
    </source>
</evidence>
<evidence type="ECO:0000256" key="8">
    <source>
        <dbReference type="RuleBase" id="RU003960"/>
    </source>
</evidence>
<dbReference type="GO" id="GO:0032259">
    <property type="term" value="P:methylation"/>
    <property type="evidence" value="ECO:0007669"/>
    <property type="project" value="UniProtKB-KW"/>
</dbReference>
<evidence type="ECO:0000313" key="11">
    <source>
        <dbReference type="Proteomes" id="UP001166571"/>
    </source>
</evidence>
<evidence type="ECO:0000256" key="4">
    <source>
        <dbReference type="ARBA" id="ARBA00022679"/>
    </source>
</evidence>
<name>A0ABS7MFM2_9SPHN</name>
<evidence type="ECO:0000256" key="5">
    <source>
        <dbReference type="ARBA" id="ARBA00022691"/>
    </source>
</evidence>
<dbReference type="Gene3D" id="3.30.950.10">
    <property type="entry name" value="Methyltransferase, Cobalt-precorrin-4 Transmethylase, Domain 2"/>
    <property type="match status" value="1"/>
</dbReference>
<dbReference type="RefSeq" id="WP_222136787.1">
    <property type="nucleotide sequence ID" value="NZ_JAILXK010000002.1"/>
</dbReference>
<comment type="caution">
    <text evidence="10">The sequence shown here is derived from an EMBL/GenBank/DDBJ whole genome shotgun (WGS) entry which is preliminary data.</text>
</comment>
<protein>
    <recommendedName>
        <fullName evidence="2">uroporphyrinogen-III C-methyltransferase</fullName>
        <ecNumber evidence="2">2.1.1.107</ecNumber>
    </recommendedName>
</protein>
<gene>
    <name evidence="10" type="primary">cobA</name>
    <name evidence="10" type="ORF">K5P26_10435</name>
</gene>
<dbReference type="InterPro" id="IPR035996">
    <property type="entry name" value="4pyrrol_Methylase_sf"/>
</dbReference>
<evidence type="ECO:0000256" key="7">
    <source>
        <dbReference type="ARBA" id="ARBA00025705"/>
    </source>
</evidence>
<proteinExistence type="inferred from homology"/>
<organism evidence="10 11">
    <name type="scientific">Sphingopyxis jiangsuensis</name>
    <dbReference type="NCBI Taxonomy" id="2871171"/>
    <lineage>
        <taxon>Bacteria</taxon>
        <taxon>Pseudomonadati</taxon>
        <taxon>Pseudomonadota</taxon>
        <taxon>Alphaproteobacteria</taxon>
        <taxon>Sphingomonadales</taxon>
        <taxon>Sphingomonadaceae</taxon>
        <taxon>Sphingopyxis</taxon>
    </lineage>
</organism>
<dbReference type="PANTHER" id="PTHR45790:SF3">
    <property type="entry name" value="S-ADENOSYL-L-METHIONINE-DEPENDENT UROPORPHYRINOGEN III METHYLTRANSFERASE, CHLOROPLASTIC"/>
    <property type="match status" value="1"/>
</dbReference>
<evidence type="ECO:0000256" key="2">
    <source>
        <dbReference type="ARBA" id="ARBA00012162"/>
    </source>
</evidence>
<dbReference type="InterPro" id="IPR003043">
    <property type="entry name" value="Uropor_MeTrfase_CS"/>
</dbReference>
<dbReference type="InterPro" id="IPR014777">
    <property type="entry name" value="4pyrrole_Mease_sub1"/>
</dbReference>
<evidence type="ECO:0000256" key="6">
    <source>
        <dbReference type="ARBA" id="ARBA00023244"/>
    </source>
</evidence>
<dbReference type="SUPFAM" id="SSF53790">
    <property type="entry name" value="Tetrapyrrole methylase"/>
    <property type="match status" value="1"/>
</dbReference>
<reference evidence="10" key="1">
    <citation type="submission" date="2021-08" db="EMBL/GenBank/DDBJ databases">
        <title>Sphingopyxis panaciterrulae sp. nov., isolated from the surface water of the Yellow Sea.</title>
        <authorList>
            <person name="Gao Z."/>
            <person name="Zhang D."/>
            <person name="Zhang A."/>
        </authorList>
    </citation>
    <scope>NUCLEOTIDE SEQUENCE</scope>
    <source>
        <strain evidence="10">XHP0097</strain>
    </source>
</reference>
<evidence type="ECO:0000259" key="9">
    <source>
        <dbReference type="Pfam" id="PF00590"/>
    </source>
</evidence>
<dbReference type="NCBIfam" id="TIGR01469">
    <property type="entry name" value="cobA_cysG_Cterm"/>
    <property type="match status" value="1"/>
</dbReference>
<evidence type="ECO:0000313" key="10">
    <source>
        <dbReference type="EMBL" id="MBY4637551.1"/>
    </source>
</evidence>
<dbReference type="InterPro" id="IPR050161">
    <property type="entry name" value="Siro_Cobalamin_biosynth"/>
</dbReference>
<dbReference type="NCBIfam" id="NF004790">
    <property type="entry name" value="PRK06136.1"/>
    <property type="match status" value="1"/>
</dbReference>